<reference evidence="20 21" key="1">
    <citation type="journal article" date="2016" name="Nat. Commun.">
        <title>Extremotolerant tardigrade genome and improved radiotolerance of human cultured cells by tardigrade-unique protein.</title>
        <authorList>
            <person name="Hashimoto T."/>
            <person name="Horikawa D.D."/>
            <person name="Saito Y."/>
            <person name="Kuwahara H."/>
            <person name="Kozuka-Hata H."/>
            <person name="Shin-I T."/>
            <person name="Minakuchi Y."/>
            <person name="Ohishi K."/>
            <person name="Motoyama A."/>
            <person name="Aizu T."/>
            <person name="Enomoto A."/>
            <person name="Kondo K."/>
            <person name="Tanaka S."/>
            <person name="Hara Y."/>
            <person name="Koshikawa S."/>
            <person name="Sagara H."/>
            <person name="Miura T."/>
            <person name="Yokobori S."/>
            <person name="Miyagawa K."/>
            <person name="Suzuki Y."/>
            <person name="Kubo T."/>
            <person name="Oyama M."/>
            <person name="Kohara Y."/>
            <person name="Fujiyama A."/>
            <person name="Arakawa K."/>
            <person name="Katayama T."/>
            <person name="Toyoda A."/>
            <person name="Kunieda T."/>
        </authorList>
    </citation>
    <scope>NUCLEOTIDE SEQUENCE [LARGE SCALE GENOMIC DNA]</scope>
    <source>
        <strain evidence="20 21">YOKOZUNA-1</strain>
    </source>
</reference>
<evidence type="ECO:0000256" key="8">
    <source>
        <dbReference type="ARBA" id="ARBA00022847"/>
    </source>
</evidence>
<organism evidence="20 21">
    <name type="scientific">Ramazzottius varieornatus</name>
    <name type="common">Water bear</name>
    <name type="synonym">Tardigrade</name>
    <dbReference type="NCBI Taxonomy" id="947166"/>
    <lineage>
        <taxon>Eukaryota</taxon>
        <taxon>Metazoa</taxon>
        <taxon>Ecdysozoa</taxon>
        <taxon>Tardigrada</taxon>
        <taxon>Eutardigrada</taxon>
        <taxon>Parachela</taxon>
        <taxon>Hypsibioidea</taxon>
        <taxon>Ramazzottiidae</taxon>
        <taxon>Ramazzottius</taxon>
    </lineage>
</organism>
<dbReference type="AlphaFoldDB" id="A0A1D1V9R9"/>
<name>A0A1D1V9R9_RAMVA</name>
<dbReference type="Gene3D" id="1.50.40.10">
    <property type="entry name" value="Mitochondrial carrier domain"/>
    <property type="match status" value="1"/>
</dbReference>
<dbReference type="InterPro" id="IPR051028">
    <property type="entry name" value="Mito_Solute_Carrier"/>
</dbReference>
<dbReference type="FunFam" id="1.50.40.10:FF:000026">
    <property type="entry name" value="Putative mitochondrial glutamate carrier 2"/>
    <property type="match status" value="1"/>
</dbReference>
<evidence type="ECO:0000256" key="13">
    <source>
        <dbReference type="ARBA" id="ARBA00057953"/>
    </source>
</evidence>
<protein>
    <recommendedName>
        <fullName evidence="14">Mitochondrial glutamate carrier 2</fullName>
    </recommendedName>
    <alternativeName>
        <fullName evidence="16">Glutamate/H(+) symporter 2</fullName>
    </alternativeName>
    <alternativeName>
        <fullName evidence="15">Solute carrier family 25 member 18</fullName>
    </alternativeName>
</protein>
<evidence type="ECO:0000256" key="1">
    <source>
        <dbReference type="ARBA" id="ARBA00004448"/>
    </source>
</evidence>
<dbReference type="PROSITE" id="PS50920">
    <property type="entry name" value="SOLCAR"/>
    <property type="match status" value="3"/>
</dbReference>
<keyword evidence="7" id="KW-0999">Mitochondrion inner membrane</keyword>
<keyword evidence="3 18" id="KW-0813">Transport</keyword>
<comment type="caution">
    <text evidence="20">The sequence shown here is derived from an EMBL/GenBank/DDBJ whole genome shotgun (WGS) entry which is preliminary data.</text>
</comment>
<dbReference type="GO" id="GO:0015293">
    <property type="term" value="F:symporter activity"/>
    <property type="evidence" value="ECO:0007669"/>
    <property type="project" value="UniProtKB-KW"/>
</dbReference>
<evidence type="ECO:0000313" key="21">
    <source>
        <dbReference type="Proteomes" id="UP000186922"/>
    </source>
</evidence>
<dbReference type="PANTHER" id="PTHR45678:SF5">
    <property type="entry name" value="AT03939P-RELATED"/>
    <property type="match status" value="1"/>
</dbReference>
<evidence type="ECO:0000256" key="17">
    <source>
        <dbReference type="PROSITE-ProRule" id="PRU00282"/>
    </source>
</evidence>
<evidence type="ECO:0000313" key="20">
    <source>
        <dbReference type="EMBL" id="GAU97670.1"/>
    </source>
</evidence>
<sequence length="284" mass="30489">MYKNMFDCFKKTLRAEGLRGMYRGSAVNIVLVTPEKAIKLAGNDYFRQHLSVGGKLPLHREMLAGAGAGLCQIIITTPMELLKIQLQDAGRVAQKQTHGNATVAAPKASKIAMDLIRTKGILGLYKGTAATMLRDVGFSVIYFPLFARLNDLGPKAPGADVVPFWYSFLCGMGAGAFAAAAVTPADVVKTRLQLLHRAPGERAYSGVIDAFVNVVKYEGVVALFKGAAARAMVIAPLFGIAQTVYFLGIAERLMGIQKAPAALPPVQHTLLLKEDQGNSSDQRI</sequence>
<evidence type="ECO:0000256" key="3">
    <source>
        <dbReference type="ARBA" id="ARBA00022448"/>
    </source>
</evidence>
<evidence type="ECO:0000256" key="2">
    <source>
        <dbReference type="ARBA" id="ARBA00006375"/>
    </source>
</evidence>
<evidence type="ECO:0000256" key="5">
    <source>
        <dbReference type="ARBA" id="ARBA00022692"/>
    </source>
</evidence>
<evidence type="ECO:0000256" key="14">
    <source>
        <dbReference type="ARBA" id="ARBA00069241"/>
    </source>
</evidence>
<keyword evidence="9 19" id="KW-1133">Transmembrane helix</keyword>
<keyword evidence="21" id="KW-1185">Reference proteome</keyword>
<evidence type="ECO:0000256" key="7">
    <source>
        <dbReference type="ARBA" id="ARBA00022792"/>
    </source>
</evidence>
<evidence type="ECO:0000256" key="19">
    <source>
        <dbReference type="SAM" id="Phobius"/>
    </source>
</evidence>
<evidence type="ECO:0000256" key="6">
    <source>
        <dbReference type="ARBA" id="ARBA00022737"/>
    </source>
</evidence>
<comment type="catalytic activity">
    <reaction evidence="12">
        <text>L-glutamate(in) + H(+)(in) = L-glutamate(out) + H(+)(out)</text>
        <dbReference type="Rhea" id="RHEA:70955"/>
        <dbReference type="ChEBI" id="CHEBI:15378"/>
        <dbReference type="ChEBI" id="CHEBI:29985"/>
    </reaction>
</comment>
<evidence type="ECO:0000256" key="11">
    <source>
        <dbReference type="ARBA" id="ARBA00023136"/>
    </source>
</evidence>
<dbReference type="SUPFAM" id="SSF103506">
    <property type="entry name" value="Mitochondrial carrier"/>
    <property type="match status" value="1"/>
</dbReference>
<feature type="repeat" description="Solcar" evidence="17">
    <location>
        <begin position="1"/>
        <end position="49"/>
    </location>
</feature>
<evidence type="ECO:0000256" key="9">
    <source>
        <dbReference type="ARBA" id="ARBA00022989"/>
    </source>
</evidence>
<evidence type="ECO:0000256" key="12">
    <source>
        <dbReference type="ARBA" id="ARBA00048437"/>
    </source>
</evidence>
<keyword evidence="5 17" id="KW-0812">Transmembrane</keyword>
<evidence type="ECO:0000256" key="10">
    <source>
        <dbReference type="ARBA" id="ARBA00023128"/>
    </source>
</evidence>
<keyword evidence="11 17" id="KW-0472">Membrane</keyword>
<comment type="subcellular location">
    <subcellularLocation>
        <location evidence="1">Mitochondrion inner membrane</location>
        <topology evidence="1">Multi-pass membrane protein</topology>
    </subcellularLocation>
</comment>
<evidence type="ECO:0000256" key="4">
    <source>
        <dbReference type="ARBA" id="ARBA00022553"/>
    </source>
</evidence>
<comment type="function">
    <text evidence="13">Responsible for the transport of glutamate from the cytosol into the mitochondrial matrix with the concomitant import of a proton (symport system).</text>
</comment>
<dbReference type="STRING" id="947166.A0A1D1V9R9"/>
<dbReference type="OrthoDB" id="2382881at2759"/>
<dbReference type="GO" id="GO:0015183">
    <property type="term" value="F:L-aspartate transmembrane transporter activity"/>
    <property type="evidence" value="ECO:0007669"/>
    <property type="project" value="TreeGrafter"/>
</dbReference>
<dbReference type="GO" id="GO:0005743">
    <property type="term" value="C:mitochondrial inner membrane"/>
    <property type="evidence" value="ECO:0007669"/>
    <property type="project" value="UniProtKB-SubCell"/>
</dbReference>
<dbReference type="EMBL" id="BDGG01000004">
    <property type="protein sequence ID" value="GAU97670.1"/>
    <property type="molecule type" value="Genomic_DNA"/>
</dbReference>
<keyword evidence="10" id="KW-0496">Mitochondrion</keyword>
<keyword evidence="4" id="KW-0597">Phosphoprotein</keyword>
<dbReference type="Proteomes" id="UP000186922">
    <property type="component" value="Unassembled WGS sequence"/>
</dbReference>
<keyword evidence="6" id="KW-0677">Repeat</keyword>
<dbReference type="InterPro" id="IPR023395">
    <property type="entry name" value="MCP_dom_sf"/>
</dbReference>
<keyword evidence="8" id="KW-0769">Symport</keyword>
<dbReference type="GO" id="GO:0043490">
    <property type="term" value="P:malate-aspartate shuttle"/>
    <property type="evidence" value="ECO:0007669"/>
    <property type="project" value="TreeGrafter"/>
</dbReference>
<dbReference type="PANTHER" id="PTHR45678">
    <property type="entry name" value="MITOCHONDRIAL 2-OXODICARBOXYLATE CARRIER 1-RELATED"/>
    <property type="match status" value="1"/>
</dbReference>
<accession>A0A1D1V9R9</accession>
<evidence type="ECO:0000256" key="16">
    <source>
        <dbReference type="ARBA" id="ARBA00081096"/>
    </source>
</evidence>
<gene>
    <name evidence="20" type="primary">RvY_08926-1</name>
    <name evidence="20" type="synonym">RvY_08926.1</name>
    <name evidence="20" type="ORF">RvY_08926</name>
</gene>
<evidence type="ECO:0000256" key="15">
    <source>
        <dbReference type="ARBA" id="ARBA00076502"/>
    </source>
</evidence>
<feature type="repeat" description="Solcar" evidence="17">
    <location>
        <begin position="56"/>
        <end position="152"/>
    </location>
</feature>
<proteinExistence type="inferred from homology"/>
<comment type="similarity">
    <text evidence="2 18">Belongs to the mitochondrial carrier (TC 2.A.29) family.</text>
</comment>
<dbReference type="InterPro" id="IPR018108">
    <property type="entry name" value="MCP_transmembrane"/>
</dbReference>
<feature type="transmembrane region" description="Helical" evidence="19">
    <location>
        <begin position="165"/>
        <end position="188"/>
    </location>
</feature>
<feature type="repeat" description="Solcar" evidence="17">
    <location>
        <begin position="162"/>
        <end position="251"/>
    </location>
</feature>
<dbReference type="GO" id="GO:0005313">
    <property type="term" value="F:L-glutamate transmembrane transporter activity"/>
    <property type="evidence" value="ECO:0007669"/>
    <property type="project" value="TreeGrafter"/>
</dbReference>
<dbReference type="Pfam" id="PF00153">
    <property type="entry name" value="Mito_carr"/>
    <property type="match status" value="3"/>
</dbReference>
<evidence type="ECO:0000256" key="18">
    <source>
        <dbReference type="RuleBase" id="RU000488"/>
    </source>
</evidence>